<reference evidence="1" key="1">
    <citation type="submission" date="2019-10" db="EMBL/GenBank/DDBJ databases">
        <authorList>
            <consortium name="DOE Joint Genome Institute"/>
            <person name="Kuo A."/>
            <person name="Miyauchi S."/>
            <person name="Kiss E."/>
            <person name="Drula E."/>
            <person name="Kohler A."/>
            <person name="Sanchez-Garcia M."/>
            <person name="Andreopoulos B."/>
            <person name="Barry K.W."/>
            <person name="Bonito G."/>
            <person name="Buee M."/>
            <person name="Carver A."/>
            <person name="Chen C."/>
            <person name="Cichocki N."/>
            <person name="Clum A."/>
            <person name="Culley D."/>
            <person name="Crous P.W."/>
            <person name="Fauchery L."/>
            <person name="Girlanda M."/>
            <person name="Hayes R."/>
            <person name="Keri Z."/>
            <person name="Labutti K."/>
            <person name="Lipzen A."/>
            <person name="Lombard V."/>
            <person name="Magnuson J."/>
            <person name="Maillard F."/>
            <person name="Morin E."/>
            <person name="Murat C."/>
            <person name="Nolan M."/>
            <person name="Ohm R."/>
            <person name="Pangilinan J."/>
            <person name="Pereira M."/>
            <person name="Perotto S."/>
            <person name="Peter M."/>
            <person name="Riley R."/>
            <person name="Sitrit Y."/>
            <person name="Stielow B."/>
            <person name="Szollosi G."/>
            <person name="Zifcakova L."/>
            <person name="Stursova M."/>
            <person name="Spatafora J.W."/>
            <person name="Tedersoo L."/>
            <person name="Vaario L.-M."/>
            <person name="Yamada A."/>
            <person name="Yan M."/>
            <person name="Wang P."/>
            <person name="Xu J."/>
            <person name="Bruns T."/>
            <person name="Baldrian P."/>
            <person name="Vilgalys R."/>
            <person name="Henrissat B."/>
            <person name="Grigoriev I.V."/>
            <person name="Hibbett D."/>
            <person name="Nagy L.G."/>
            <person name="Martin F.M."/>
        </authorList>
    </citation>
    <scope>NUCLEOTIDE SEQUENCE</scope>
    <source>
        <strain evidence="1">P2</strain>
    </source>
</reference>
<evidence type="ECO:0000313" key="1">
    <source>
        <dbReference type="EMBL" id="KAF9649673.1"/>
    </source>
</evidence>
<dbReference type="EMBL" id="MU117994">
    <property type="protein sequence ID" value="KAF9649673.1"/>
    <property type="molecule type" value="Genomic_DNA"/>
</dbReference>
<dbReference type="Proteomes" id="UP000886501">
    <property type="component" value="Unassembled WGS sequence"/>
</dbReference>
<sequence length="189" mass="21151">MYDVVPLHPLTTPCGSKSKIHPPPPPPAILSPLINNPNQEYCSPSPLAGFDNFNGEDPPPNDLNPPPGLDKEVIPPFNLDSDSDKPPLSDDEDDPHITLESMKTNLQFVQMIEEATLEAQFSPTELHAFQNPQELWFSPSDDPDLSFSISFFISTLDHLQSQKAYTSTCKNIQEWFPKSEMLSYNQAKQ</sequence>
<accession>A0ACB6ZK19</accession>
<gene>
    <name evidence="1" type="ORF">BDM02DRAFT_3128165</name>
</gene>
<reference evidence="1" key="2">
    <citation type="journal article" date="2020" name="Nat. Commun.">
        <title>Large-scale genome sequencing of mycorrhizal fungi provides insights into the early evolution of symbiotic traits.</title>
        <authorList>
            <person name="Miyauchi S."/>
            <person name="Kiss E."/>
            <person name="Kuo A."/>
            <person name="Drula E."/>
            <person name="Kohler A."/>
            <person name="Sanchez-Garcia M."/>
            <person name="Morin E."/>
            <person name="Andreopoulos B."/>
            <person name="Barry K.W."/>
            <person name="Bonito G."/>
            <person name="Buee M."/>
            <person name="Carver A."/>
            <person name="Chen C."/>
            <person name="Cichocki N."/>
            <person name="Clum A."/>
            <person name="Culley D."/>
            <person name="Crous P.W."/>
            <person name="Fauchery L."/>
            <person name="Girlanda M."/>
            <person name="Hayes R.D."/>
            <person name="Keri Z."/>
            <person name="LaButti K."/>
            <person name="Lipzen A."/>
            <person name="Lombard V."/>
            <person name="Magnuson J."/>
            <person name="Maillard F."/>
            <person name="Murat C."/>
            <person name="Nolan M."/>
            <person name="Ohm R.A."/>
            <person name="Pangilinan J."/>
            <person name="Pereira M.F."/>
            <person name="Perotto S."/>
            <person name="Peter M."/>
            <person name="Pfister S."/>
            <person name="Riley R."/>
            <person name="Sitrit Y."/>
            <person name="Stielow J.B."/>
            <person name="Szollosi G."/>
            <person name="Zifcakova L."/>
            <person name="Stursova M."/>
            <person name="Spatafora J.W."/>
            <person name="Tedersoo L."/>
            <person name="Vaario L.M."/>
            <person name="Yamada A."/>
            <person name="Yan M."/>
            <person name="Wang P."/>
            <person name="Xu J."/>
            <person name="Bruns T."/>
            <person name="Baldrian P."/>
            <person name="Vilgalys R."/>
            <person name="Dunand C."/>
            <person name="Henrissat B."/>
            <person name="Grigoriev I.V."/>
            <person name="Hibbett D."/>
            <person name="Nagy L.G."/>
            <person name="Martin F.M."/>
        </authorList>
    </citation>
    <scope>NUCLEOTIDE SEQUENCE</scope>
    <source>
        <strain evidence="1">P2</strain>
    </source>
</reference>
<keyword evidence="2" id="KW-1185">Reference proteome</keyword>
<evidence type="ECO:0000313" key="2">
    <source>
        <dbReference type="Proteomes" id="UP000886501"/>
    </source>
</evidence>
<organism evidence="1 2">
    <name type="scientific">Thelephora ganbajun</name>
    <name type="common">Ganba fungus</name>
    <dbReference type="NCBI Taxonomy" id="370292"/>
    <lineage>
        <taxon>Eukaryota</taxon>
        <taxon>Fungi</taxon>
        <taxon>Dikarya</taxon>
        <taxon>Basidiomycota</taxon>
        <taxon>Agaricomycotina</taxon>
        <taxon>Agaricomycetes</taxon>
        <taxon>Thelephorales</taxon>
        <taxon>Thelephoraceae</taxon>
        <taxon>Thelephora</taxon>
    </lineage>
</organism>
<protein>
    <submittedName>
        <fullName evidence="1">Uncharacterized protein</fullName>
    </submittedName>
</protein>
<comment type="caution">
    <text evidence="1">The sequence shown here is derived from an EMBL/GenBank/DDBJ whole genome shotgun (WGS) entry which is preliminary data.</text>
</comment>
<proteinExistence type="predicted"/>
<name>A0ACB6ZK19_THEGA</name>